<feature type="region of interest" description="Disordered" evidence="1">
    <location>
        <begin position="33"/>
        <end position="53"/>
    </location>
</feature>
<protein>
    <submittedName>
        <fullName evidence="2">Uncharacterized protein</fullName>
    </submittedName>
</protein>
<sequence length="259" mass="28560">MTFAAYPRLDAWGANRLLEQLRPLGVEELARRAETSHPRTHFQPTALSRKSDEDLRDLRQQALALVAGLPATREGFRAFDARMGRLMGSLVDLSPAEGGRPEVWNHMSLVLLPDLTLWRWRSSGDGSLHRDRLLGGPRNALRRLWWRNLLLGEELVDFLSEDELVGITERPGSLGSCPLVARAFAEVLRSQVAAGHVPAGMREAVSRAYARAALRRGAVLALPAMAEKQLESVFRGAIREATLEVLGPASSRAGGSYRL</sequence>
<dbReference type="AlphaFoldDB" id="A0A212T5W8"/>
<keyword evidence="3" id="KW-1185">Reference proteome</keyword>
<dbReference type="EMBL" id="FYEZ01000001">
    <property type="protein sequence ID" value="SNC61164.1"/>
    <property type="molecule type" value="Genomic_DNA"/>
</dbReference>
<gene>
    <name evidence="2" type="ORF">SAMN05445756_0426</name>
</gene>
<dbReference type="Proteomes" id="UP000198122">
    <property type="component" value="Unassembled WGS sequence"/>
</dbReference>
<dbReference type="Pfam" id="PF19866">
    <property type="entry name" value="DUF6339"/>
    <property type="match status" value="1"/>
</dbReference>
<evidence type="ECO:0000313" key="3">
    <source>
        <dbReference type="Proteomes" id="UP000198122"/>
    </source>
</evidence>
<evidence type="ECO:0000313" key="2">
    <source>
        <dbReference type="EMBL" id="SNC61164.1"/>
    </source>
</evidence>
<dbReference type="InterPro" id="IPR045920">
    <property type="entry name" value="DUF6339"/>
</dbReference>
<proteinExistence type="predicted"/>
<reference evidence="2 3" key="1">
    <citation type="submission" date="2017-06" db="EMBL/GenBank/DDBJ databases">
        <authorList>
            <person name="Kim H.J."/>
            <person name="Triplett B.A."/>
        </authorList>
    </citation>
    <scope>NUCLEOTIDE SEQUENCE [LARGE SCALE GENOMIC DNA]</scope>
    <source>
        <strain evidence="2 3">DSM 22179</strain>
    </source>
</reference>
<name>A0A212T5W8_9MICO</name>
<evidence type="ECO:0000256" key="1">
    <source>
        <dbReference type="SAM" id="MobiDB-lite"/>
    </source>
</evidence>
<accession>A0A212T5W8</accession>
<organism evidence="2 3">
    <name type="scientific">Kytococcus aerolatus</name>
    <dbReference type="NCBI Taxonomy" id="592308"/>
    <lineage>
        <taxon>Bacteria</taxon>
        <taxon>Bacillati</taxon>
        <taxon>Actinomycetota</taxon>
        <taxon>Actinomycetes</taxon>
        <taxon>Micrococcales</taxon>
        <taxon>Kytococcaceae</taxon>
        <taxon>Kytococcus</taxon>
    </lineage>
</organism>